<dbReference type="AlphaFoldDB" id="A0A1S4G053"/>
<dbReference type="Proteomes" id="UP000682892">
    <property type="component" value="Unassembled WGS sequence"/>
</dbReference>
<feature type="chain" id="PRO_5036455319" evidence="1">
    <location>
        <begin position="24"/>
        <end position="228"/>
    </location>
</feature>
<feature type="signal peptide" evidence="1">
    <location>
        <begin position="1"/>
        <end position="23"/>
    </location>
</feature>
<dbReference type="EMBL" id="CH478103">
    <property type="protein sequence ID" value="EAT33954.1"/>
    <property type="molecule type" value="Genomic_DNA"/>
</dbReference>
<reference evidence="2" key="3">
    <citation type="submission" date="2012-09" db="EMBL/GenBank/DDBJ databases">
        <authorList>
            <consortium name="VectorBase"/>
        </authorList>
    </citation>
    <scope>NUCLEOTIDE SEQUENCE</scope>
    <source>
        <strain evidence="2">Liverpool</strain>
    </source>
</reference>
<keyword evidence="1" id="KW-0732">Signal</keyword>
<dbReference type="OrthoDB" id="7734130at2759"/>
<name>A0A1S4G053_AEDAE</name>
<evidence type="ECO:0000313" key="3">
    <source>
        <dbReference type="Proteomes" id="UP000682892"/>
    </source>
</evidence>
<dbReference type="KEGG" id="aag:5578590"/>
<organism evidence="2 3">
    <name type="scientific">Aedes aegypti</name>
    <name type="common">Yellowfever mosquito</name>
    <name type="synonym">Culex aegypti</name>
    <dbReference type="NCBI Taxonomy" id="7159"/>
    <lineage>
        <taxon>Eukaryota</taxon>
        <taxon>Metazoa</taxon>
        <taxon>Ecdysozoa</taxon>
        <taxon>Arthropoda</taxon>
        <taxon>Hexapoda</taxon>
        <taxon>Insecta</taxon>
        <taxon>Pterygota</taxon>
        <taxon>Neoptera</taxon>
        <taxon>Endopterygota</taxon>
        <taxon>Diptera</taxon>
        <taxon>Nematocera</taxon>
        <taxon>Culicoidea</taxon>
        <taxon>Culicidae</taxon>
        <taxon>Culicinae</taxon>
        <taxon>Aedini</taxon>
        <taxon>Aedes</taxon>
        <taxon>Stegomyia</taxon>
    </lineage>
</organism>
<reference evidence="2" key="2">
    <citation type="journal article" date="2007" name="Science">
        <title>Genome sequence of Aedes aegypti, a major arbovirus vector.</title>
        <authorList>
            <person name="Nene V."/>
            <person name="Wortman J.R."/>
            <person name="Lawson D."/>
            <person name="Haas B."/>
            <person name="Kodira C."/>
            <person name="Tu Z.J."/>
            <person name="Loftus B."/>
            <person name="Xi Z."/>
            <person name="Megy K."/>
            <person name="Grabherr M."/>
            <person name="Ren Q."/>
            <person name="Zdobnov E.M."/>
            <person name="Lobo N.F."/>
            <person name="Campbell K.S."/>
            <person name="Brown S.E."/>
            <person name="Bonaldo M.F."/>
            <person name="Zhu J."/>
            <person name="Sinkins S.P."/>
            <person name="Hogenkamp D.G."/>
            <person name="Amedeo P."/>
            <person name="Arensburger P."/>
            <person name="Atkinson P.W."/>
            <person name="Bidwell S."/>
            <person name="Biedler J."/>
            <person name="Birney E."/>
            <person name="Bruggner R.V."/>
            <person name="Costas J."/>
            <person name="Coy M.R."/>
            <person name="Crabtree J."/>
            <person name="Crawford M."/>
            <person name="Debruyn B."/>
            <person name="Decaprio D."/>
            <person name="Eiglmeier K."/>
            <person name="Eisenstadt E."/>
            <person name="El-Dorry H."/>
            <person name="Gelbart W.M."/>
            <person name="Gomes S.L."/>
            <person name="Hammond M."/>
            <person name="Hannick L.I."/>
            <person name="Hogan J.R."/>
            <person name="Holmes M.H."/>
            <person name="Jaffe D."/>
            <person name="Johnston J.S."/>
            <person name="Kennedy R.C."/>
            <person name="Koo H."/>
            <person name="Kravitz S."/>
            <person name="Kriventseva E.V."/>
            <person name="Kulp D."/>
            <person name="Labutti K."/>
            <person name="Lee E."/>
            <person name="Li S."/>
            <person name="Lovin D.D."/>
            <person name="Mao C."/>
            <person name="Mauceli E."/>
            <person name="Menck C.F."/>
            <person name="Miller J.R."/>
            <person name="Montgomery P."/>
            <person name="Mori A."/>
            <person name="Nascimento A.L."/>
            <person name="Naveira H.F."/>
            <person name="Nusbaum C."/>
            <person name="O'leary S."/>
            <person name="Orvis J."/>
            <person name="Pertea M."/>
            <person name="Quesneville H."/>
            <person name="Reidenbach K.R."/>
            <person name="Rogers Y.H."/>
            <person name="Roth C.W."/>
            <person name="Schneider J.R."/>
            <person name="Schatz M."/>
            <person name="Shumway M."/>
            <person name="Stanke M."/>
            <person name="Stinson E.O."/>
            <person name="Tubio J.M."/>
            <person name="Vanzee J.P."/>
            <person name="Verjovski-Almeida S."/>
            <person name="Werner D."/>
            <person name="White O."/>
            <person name="Wyder S."/>
            <person name="Zeng Q."/>
            <person name="Zhao Q."/>
            <person name="Zhao Y."/>
            <person name="Hill C.A."/>
            <person name="Raikhel A.S."/>
            <person name="Soares M.B."/>
            <person name="Knudson D.L."/>
            <person name="Lee N.H."/>
            <person name="Galagan J."/>
            <person name="Salzberg S.L."/>
            <person name="Paulsen I.T."/>
            <person name="Dimopoulos G."/>
            <person name="Collins F.H."/>
            <person name="Birren B."/>
            <person name="Fraser-Liggett C.M."/>
            <person name="Severson D.W."/>
        </authorList>
    </citation>
    <scope>NUCLEOTIDE SEQUENCE [LARGE SCALE GENOMIC DNA]</scope>
    <source>
        <strain evidence="2">Liverpool</strain>
    </source>
</reference>
<sequence length="228" mass="25138">MKTLINTLSVFLILVSASSLVQAEREDPLQVFPQLKRSRRIVAGFASFLAASQSDVILSEESFIRTSISDESALLKELTGDDVQASGPQCTQFVRQSSNVLMSLAGIAYSNCFNDADDQVFNELSKISELQLTREQYEQFNLLGAFRGENIFVDPSQIRDKLLARSQALVNIPTVSSESLDALRVAFGEIRTNFQSCMAAAQARLADNLKFASQQVRAICAREASKQI</sequence>
<dbReference type="HOGENOM" id="CLU_1235954_0_0_1"/>
<protein>
    <submittedName>
        <fullName evidence="2">AAEL013774-PA</fullName>
    </submittedName>
</protein>
<accession>A0A1S4G053</accession>
<dbReference type="OMA" id="FRACMAT"/>
<evidence type="ECO:0000256" key="1">
    <source>
        <dbReference type="SAM" id="SignalP"/>
    </source>
</evidence>
<evidence type="ECO:0000313" key="2">
    <source>
        <dbReference type="EMBL" id="EAT33954.1"/>
    </source>
</evidence>
<gene>
    <name evidence="2" type="ORF">AaeL_AAEL013774</name>
</gene>
<proteinExistence type="predicted"/>
<reference evidence="2" key="1">
    <citation type="submission" date="2005-10" db="EMBL/GenBank/DDBJ databases">
        <authorList>
            <person name="Loftus B.J."/>
            <person name="Nene V.M."/>
            <person name="Hannick L.I."/>
            <person name="Bidwell S."/>
            <person name="Haas B."/>
            <person name="Amedeo P."/>
            <person name="Orvis J."/>
            <person name="Wortman J.R."/>
            <person name="White O.R."/>
            <person name="Salzberg S."/>
            <person name="Shumway M."/>
            <person name="Koo H."/>
            <person name="Zhao Y."/>
            <person name="Holmes M."/>
            <person name="Miller J."/>
            <person name="Schatz M."/>
            <person name="Pop M."/>
            <person name="Pai G."/>
            <person name="Utterback T."/>
            <person name="Rogers Y.-H."/>
            <person name="Kravitz S."/>
            <person name="Fraser C.M."/>
        </authorList>
    </citation>
    <scope>NUCLEOTIDE SEQUENCE</scope>
    <source>
        <strain evidence="2">Liverpool</strain>
    </source>
</reference>